<dbReference type="SUPFAM" id="SSF52172">
    <property type="entry name" value="CheY-like"/>
    <property type="match status" value="1"/>
</dbReference>
<dbReference type="InterPro" id="IPR051552">
    <property type="entry name" value="HptR"/>
</dbReference>
<evidence type="ECO:0000256" key="8">
    <source>
        <dbReference type="PROSITE-ProRule" id="PRU00169"/>
    </source>
</evidence>
<dbReference type="CDD" id="cd17536">
    <property type="entry name" value="REC_YesN-like"/>
    <property type="match status" value="1"/>
</dbReference>
<sequence>MYKVVLADDHIPILDYLTSSIPWDTLGLTLVASCADGEEALEACELHHPDILITDIGMPIMNGIELLEKVRSSNPQLKTIILSCHEDFHYAQKAVKLHVSEYVLKESLQIEHLIELLQSLSTQMNEERTAKQDVRKLQAVVKQNSSVIRSTFLRTLLEQPVLNESEWAEKASSFGIHLGEGSCYLPVLALPERIVDVESRFGGAHLVQFVLDNTLNESISTEGCVNLSLDERHAILLFPFPRTLKRNVHEEIRTALRQAQQAFHRYMRIDISLYIGELCNDLPSLKKQIQALLDAKLFRFYAGEKQIIPVMPMEATDDDLFVHYSEAVQDFRTCIQSSVEEDLQAAMTKWFGLIRTKRYPVDTVRSWMVNLVMELELKYIVMQHFVSNFKAELLHQTIYAIVTLDHLEEWMHQFLSDKRAAVQVLSTHSIRKEIAEAKRYILLHLGDRTSMEEMAGRLNLNASHFSRLFKKETGETFVEFVNRSKMERARELLDTSDASIEQIAEQLGFEHTSYFIKLFRGFTQLSPSEYRKKM</sequence>
<dbReference type="InterPro" id="IPR001789">
    <property type="entry name" value="Sig_transdc_resp-reg_receiver"/>
</dbReference>
<evidence type="ECO:0000259" key="10">
    <source>
        <dbReference type="PROSITE" id="PS50110"/>
    </source>
</evidence>
<evidence type="ECO:0000313" key="12">
    <source>
        <dbReference type="Proteomes" id="UP000653578"/>
    </source>
</evidence>
<evidence type="ECO:0000256" key="7">
    <source>
        <dbReference type="ARBA" id="ARBA00023163"/>
    </source>
</evidence>
<keyword evidence="6" id="KW-0238">DNA-binding</keyword>
<name>A0ABX1XI97_9BACL</name>
<evidence type="ECO:0000256" key="1">
    <source>
        <dbReference type="ARBA" id="ARBA00004496"/>
    </source>
</evidence>
<evidence type="ECO:0000256" key="6">
    <source>
        <dbReference type="ARBA" id="ARBA00023125"/>
    </source>
</evidence>
<dbReference type="Gene3D" id="1.10.10.60">
    <property type="entry name" value="Homeodomain-like"/>
    <property type="match status" value="2"/>
</dbReference>
<dbReference type="SUPFAM" id="SSF46689">
    <property type="entry name" value="Homeodomain-like"/>
    <property type="match status" value="2"/>
</dbReference>
<evidence type="ECO:0000259" key="9">
    <source>
        <dbReference type="PROSITE" id="PS01124"/>
    </source>
</evidence>
<feature type="domain" description="HTH araC/xylS-type" evidence="9">
    <location>
        <begin position="435"/>
        <end position="533"/>
    </location>
</feature>
<evidence type="ECO:0000256" key="2">
    <source>
        <dbReference type="ARBA" id="ARBA00022490"/>
    </source>
</evidence>
<comment type="caution">
    <text evidence="11">The sequence shown here is derived from an EMBL/GenBank/DDBJ whole genome shotgun (WGS) entry which is preliminary data.</text>
</comment>
<evidence type="ECO:0000313" key="11">
    <source>
        <dbReference type="EMBL" id="NOU67628.1"/>
    </source>
</evidence>
<dbReference type="Pfam" id="PF00072">
    <property type="entry name" value="Response_reg"/>
    <property type="match status" value="1"/>
</dbReference>
<reference evidence="11 12" key="1">
    <citation type="submission" date="2019-10" db="EMBL/GenBank/DDBJ databases">
        <title>Description of Paenibacillus humi sp. nov.</title>
        <authorList>
            <person name="Carlier A."/>
            <person name="Qi S."/>
        </authorList>
    </citation>
    <scope>NUCLEOTIDE SEQUENCE [LARGE SCALE GENOMIC DNA]</scope>
    <source>
        <strain evidence="11 12">LMG 31461</strain>
    </source>
</reference>
<comment type="subcellular location">
    <subcellularLocation>
        <location evidence="1">Cytoplasm</location>
    </subcellularLocation>
</comment>
<feature type="domain" description="Response regulatory" evidence="10">
    <location>
        <begin position="3"/>
        <end position="120"/>
    </location>
</feature>
<dbReference type="Pfam" id="PF12833">
    <property type="entry name" value="HTH_18"/>
    <property type="match status" value="1"/>
</dbReference>
<keyword evidence="3 8" id="KW-0597">Phosphoprotein</keyword>
<dbReference type="EMBL" id="WHNY01000072">
    <property type="protein sequence ID" value="NOU67628.1"/>
    <property type="molecule type" value="Genomic_DNA"/>
</dbReference>
<feature type="modified residue" description="4-aspartylphosphate" evidence="8">
    <location>
        <position position="55"/>
    </location>
</feature>
<dbReference type="InterPro" id="IPR009057">
    <property type="entry name" value="Homeodomain-like_sf"/>
</dbReference>
<keyword evidence="7" id="KW-0804">Transcription</keyword>
<dbReference type="PRINTS" id="PR00032">
    <property type="entry name" value="HTHARAC"/>
</dbReference>
<dbReference type="InterPro" id="IPR020449">
    <property type="entry name" value="Tscrpt_reg_AraC-type_HTH"/>
</dbReference>
<organism evidence="11 12">
    <name type="scientific">Paenibacillus plantarum</name>
    <dbReference type="NCBI Taxonomy" id="2654975"/>
    <lineage>
        <taxon>Bacteria</taxon>
        <taxon>Bacillati</taxon>
        <taxon>Bacillota</taxon>
        <taxon>Bacilli</taxon>
        <taxon>Bacillales</taxon>
        <taxon>Paenibacillaceae</taxon>
        <taxon>Paenibacillus</taxon>
    </lineage>
</organism>
<dbReference type="PROSITE" id="PS01124">
    <property type="entry name" value="HTH_ARAC_FAMILY_2"/>
    <property type="match status" value="1"/>
</dbReference>
<dbReference type="Proteomes" id="UP000653578">
    <property type="component" value="Unassembled WGS sequence"/>
</dbReference>
<dbReference type="SMART" id="SM00342">
    <property type="entry name" value="HTH_ARAC"/>
    <property type="match status" value="1"/>
</dbReference>
<evidence type="ECO:0000256" key="5">
    <source>
        <dbReference type="ARBA" id="ARBA00023015"/>
    </source>
</evidence>
<keyword evidence="12" id="KW-1185">Reference proteome</keyword>
<dbReference type="InterPro" id="IPR018060">
    <property type="entry name" value="HTH_AraC"/>
</dbReference>
<keyword evidence="5" id="KW-0805">Transcription regulation</keyword>
<keyword evidence="4" id="KW-0902">Two-component regulatory system</keyword>
<dbReference type="PROSITE" id="PS50110">
    <property type="entry name" value="RESPONSE_REGULATORY"/>
    <property type="match status" value="1"/>
</dbReference>
<dbReference type="Gene3D" id="3.40.50.2300">
    <property type="match status" value="1"/>
</dbReference>
<dbReference type="SMART" id="SM00448">
    <property type="entry name" value="REC"/>
    <property type="match status" value="1"/>
</dbReference>
<dbReference type="RefSeq" id="WP_171634499.1">
    <property type="nucleotide sequence ID" value="NZ_WHNY01000072.1"/>
</dbReference>
<evidence type="ECO:0000256" key="3">
    <source>
        <dbReference type="ARBA" id="ARBA00022553"/>
    </source>
</evidence>
<accession>A0ABX1XI97</accession>
<dbReference type="InterPro" id="IPR011006">
    <property type="entry name" value="CheY-like_superfamily"/>
</dbReference>
<dbReference type="PANTHER" id="PTHR42713">
    <property type="entry name" value="HISTIDINE KINASE-RELATED"/>
    <property type="match status" value="1"/>
</dbReference>
<keyword evidence="2" id="KW-0963">Cytoplasm</keyword>
<evidence type="ECO:0000256" key="4">
    <source>
        <dbReference type="ARBA" id="ARBA00023012"/>
    </source>
</evidence>
<dbReference type="PANTHER" id="PTHR42713:SF3">
    <property type="entry name" value="TRANSCRIPTIONAL REGULATORY PROTEIN HPTR"/>
    <property type="match status" value="1"/>
</dbReference>
<proteinExistence type="predicted"/>
<gene>
    <name evidence="11" type="ORF">GC096_26695</name>
</gene>
<protein>
    <submittedName>
        <fullName evidence="11">Helix-turn-helix domain-containing protein</fullName>
    </submittedName>
</protein>